<protein>
    <recommendedName>
        <fullName evidence="2">Phospholipase/carboxylesterase/thioesterase domain-containing protein</fullName>
    </recommendedName>
</protein>
<accession>A0AAN6JCR6</accession>
<evidence type="ECO:0000259" key="2">
    <source>
        <dbReference type="Pfam" id="PF02230"/>
    </source>
</evidence>
<dbReference type="Gene3D" id="3.40.50.1820">
    <property type="entry name" value="alpha/beta hydrolase"/>
    <property type="match status" value="1"/>
</dbReference>
<dbReference type="SUPFAM" id="SSF53474">
    <property type="entry name" value="alpha/beta-Hydrolases"/>
    <property type="match status" value="1"/>
</dbReference>
<comment type="caution">
    <text evidence="3">The sequence shown here is derived from an EMBL/GenBank/DDBJ whole genome shotgun (WGS) entry which is preliminary data.</text>
</comment>
<proteinExistence type="inferred from homology"/>
<sequence length="229" mass="25437">MTRKSTALNDRLFTTHSVFRLRRRIAAQDKVLNRTLRELQHFDYDGSYQDMDLAKGSHRLDPFTTSAVRHFHAHNTAPAADARSVSQDTHTPIIVLLRGRDSSAADLTAELFESLAFDARTLPETLPNIGWVFPTADIIHSARFETDLSQWPDMYSTQNPHERHADQEARLYEAAASIAKIVNEEAGIVGSDHVFLGGISHGCATAVHTLLQISKPLAGLIGLCSWLPE</sequence>
<organism evidence="3 4">
    <name type="scientific">Friedmanniomyces endolithicus</name>
    <dbReference type="NCBI Taxonomy" id="329885"/>
    <lineage>
        <taxon>Eukaryota</taxon>
        <taxon>Fungi</taxon>
        <taxon>Dikarya</taxon>
        <taxon>Ascomycota</taxon>
        <taxon>Pezizomycotina</taxon>
        <taxon>Dothideomycetes</taxon>
        <taxon>Dothideomycetidae</taxon>
        <taxon>Mycosphaerellales</taxon>
        <taxon>Teratosphaeriaceae</taxon>
        <taxon>Friedmanniomyces</taxon>
    </lineage>
</organism>
<dbReference type="InterPro" id="IPR003140">
    <property type="entry name" value="PLipase/COase/thioEstase"/>
</dbReference>
<dbReference type="Proteomes" id="UP001168146">
    <property type="component" value="Unassembled WGS sequence"/>
</dbReference>
<comment type="similarity">
    <text evidence="1">Belongs to the AB hydrolase superfamily. AB hydrolase 2 family.</text>
</comment>
<gene>
    <name evidence="3" type="ORF">LTR82_009354</name>
</gene>
<evidence type="ECO:0000256" key="1">
    <source>
        <dbReference type="ARBA" id="ARBA00006499"/>
    </source>
</evidence>
<evidence type="ECO:0000313" key="3">
    <source>
        <dbReference type="EMBL" id="KAK0319649.1"/>
    </source>
</evidence>
<name>A0AAN6JCR6_9PEZI</name>
<dbReference type="InterPro" id="IPR050565">
    <property type="entry name" value="LYPA1-2/EST-like"/>
</dbReference>
<dbReference type="PANTHER" id="PTHR10655">
    <property type="entry name" value="LYSOPHOSPHOLIPASE-RELATED"/>
    <property type="match status" value="1"/>
</dbReference>
<evidence type="ECO:0000313" key="4">
    <source>
        <dbReference type="Proteomes" id="UP001168146"/>
    </source>
</evidence>
<feature type="domain" description="Phospholipase/carboxylesterase/thioesterase" evidence="2">
    <location>
        <begin position="88"/>
        <end position="228"/>
    </location>
</feature>
<dbReference type="InterPro" id="IPR029058">
    <property type="entry name" value="AB_hydrolase_fold"/>
</dbReference>
<dbReference type="GO" id="GO:0005737">
    <property type="term" value="C:cytoplasm"/>
    <property type="evidence" value="ECO:0007669"/>
    <property type="project" value="TreeGrafter"/>
</dbReference>
<reference evidence="3" key="1">
    <citation type="submission" date="2021-12" db="EMBL/GenBank/DDBJ databases">
        <title>Black yeast isolated from Biological Soil Crust.</title>
        <authorList>
            <person name="Kurbessoian T."/>
        </authorList>
    </citation>
    <scope>NUCLEOTIDE SEQUENCE</scope>
    <source>
        <strain evidence="3">CCFEE 5208</strain>
    </source>
</reference>
<dbReference type="AlphaFoldDB" id="A0AAN6JCR6"/>
<dbReference type="GO" id="GO:0008474">
    <property type="term" value="F:palmitoyl-(protein) hydrolase activity"/>
    <property type="evidence" value="ECO:0007669"/>
    <property type="project" value="TreeGrafter"/>
</dbReference>
<dbReference type="Pfam" id="PF02230">
    <property type="entry name" value="Abhydrolase_2"/>
    <property type="match status" value="1"/>
</dbReference>
<dbReference type="EMBL" id="JASUXU010000029">
    <property type="protein sequence ID" value="KAK0319649.1"/>
    <property type="molecule type" value="Genomic_DNA"/>
</dbReference>
<dbReference type="PANTHER" id="PTHR10655:SF63">
    <property type="entry name" value="PHOSPHOLIPASE_CARBOXYLESTERASE_THIOESTERASE DOMAIN-CONTAINING PROTEIN"/>
    <property type="match status" value="1"/>
</dbReference>
<dbReference type="GO" id="GO:0052689">
    <property type="term" value="F:carboxylic ester hydrolase activity"/>
    <property type="evidence" value="ECO:0007669"/>
    <property type="project" value="TreeGrafter"/>
</dbReference>